<dbReference type="HOGENOM" id="CLU_2884484_0_0_0"/>
<protein>
    <recommendedName>
        <fullName evidence="3">IS256 family transposase</fullName>
    </recommendedName>
</protein>
<dbReference type="Proteomes" id="UP000000447">
    <property type="component" value="Chromosome"/>
</dbReference>
<dbReference type="RefSeq" id="WP_015922388.1">
    <property type="nucleotide sequence ID" value="NC_011959.1"/>
</dbReference>
<organism evidence="1 2">
    <name type="scientific">Thermomicrobium roseum (strain ATCC 27502 / DSM 5159 / P-2)</name>
    <dbReference type="NCBI Taxonomy" id="309801"/>
    <lineage>
        <taxon>Bacteria</taxon>
        <taxon>Pseudomonadati</taxon>
        <taxon>Thermomicrobiota</taxon>
        <taxon>Thermomicrobia</taxon>
        <taxon>Thermomicrobiales</taxon>
        <taxon>Thermomicrobiaceae</taxon>
        <taxon>Thermomicrobium</taxon>
    </lineage>
</organism>
<dbReference type="EMBL" id="CP001275">
    <property type="protein sequence ID" value="ACM05604.1"/>
    <property type="molecule type" value="Genomic_DNA"/>
</dbReference>
<evidence type="ECO:0000313" key="2">
    <source>
        <dbReference type="Proteomes" id="UP000000447"/>
    </source>
</evidence>
<proteinExistence type="predicted"/>
<dbReference type="AlphaFoldDB" id="B9L2N7"/>
<sequence length="63" mass="7291">MPSLDRDQLLELLLRDLEQPLAERPELRAFAVRVAEAIIAALTEHERKRHTITPEFGEEERNG</sequence>
<dbReference type="STRING" id="309801.trd_1441"/>
<gene>
    <name evidence="1" type="ordered locus">trd_1441</name>
</gene>
<evidence type="ECO:0000313" key="1">
    <source>
        <dbReference type="EMBL" id="ACM05604.1"/>
    </source>
</evidence>
<name>B9L2N7_THERP</name>
<accession>B9L2N7</accession>
<keyword evidence="2" id="KW-1185">Reference proteome</keyword>
<evidence type="ECO:0008006" key="3">
    <source>
        <dbReference type="Google" id="ProtNLM"/>
    </source>
</evidence>
<reference evidence="1 2" key="1">
    <citation type="journal article" date="2009" name="PLoS ONE">
        <title>Complete genome sequence of the aerobic CO-oxidizing thermophile Thermomicrobium roseum.</title>
        <authorList>
            <person name="Wu D."/>
            <person name="Raymond J."/>
            <person name="Wu M."/>
            <person name="Chatterji S."/>
            <person name="Ren Q."/>
            <person name="Graham J.E."/>
            <person name="Bryant D.A."/>
            <person name="Robb F."/>
            <person name="Colman A."/>
            <person name="Tallon L.J."/>
            <person name="Badger J.H."/>
            <person name="Madupu R."/>
            <person name="Ward N.L."/>
            <person name="Eisen J.A."/>
        </authorList>
    </citation>
    <scope>NUCLEOTIDE SEQUENCE [LARGE SCALE GENOMIC DNA]</scope>
    <source>
        <strain evidence="2">ATCC 27502 / DSM 5159 / P-2</strain>
    </source>
</reference>
<dbReference type="KEGG" id="tro:trd_1441"/>